<evidence type="ECO:0000259" key="6">
    <source>
        <dbReference type="PROSITE" id="PS50123"/>
    </source>
</evidence>
<dbReference type="InterPro" id="IPR000780">
    <property type="entry name" value="CheR_MeTrfase"/>
</dbReference>
<evidence type="ECO:0000256" key="5">
    <source>
        <dbReference type="SAM" id="MobiDB-lite"/>
    </source>
</evidence>
<dbReference type="SUPFAM" id="SSF53335">
    <property type="entry name" value="S-adenosyl-L-methionine-dependent methyltransferases"/>
    <property type="match status" value="1"/>
</dbReference>
<dbReference type="InterPro" id="IPR011990">
    <property type="entry name" value="TPR-like_helical_dom_sf"/>
</dbReference>
<dbReference type="PANTHER" id="PTHR24422:SF19">
    <property type="entry name" value="CHEMOTAXIS PROTEIN METHYLTRANSFERASE"/>
    <property type="match status" value="1"/>
</dbReference>
<dbReference type="OrthoDB" id="9799157at2"/>
<protein>
    <recommendedName>
        <fullName evidence="6">CheR-type methyltransferase domain-containing protein</fullName>
    </recommendedName>
</protein>
<keyword evidence="2" id="KW-0808">Transferase</keyword>
<feature type="repeat" description="TPR" evidence="4">
    <location>
        <begin position="344"/>
        <end position="377"/>
    </location>
</feature>
<keyword evidence="3" id="KW-0949">S-adenosyl-L-methionine</keyword>
<dbReference type="STRING" id="1781255.BH720_15615"/>
<dbReference type="Pfam" id="PF01739">
    <property type="entry name" value="CheR"/>
    <property type="match status" value="1"/>
</dbReference>
<dbReference type="GO" id="GO:0032259">
    <property type="term" value="P:methylation"/>
    <property type="evidence" value="ECO:0007669"/>
    <property type="project" value="UniProtKB-KW"/>
</dbReference>
<keyword evidence="4" id="KW-0802">TPR repeat</keyword>
<reference evidence="7" key="1">
    <citation type="submission" date="2016-09" db="EMBL/GenBank/DDBJ databases">
        <title>Draft genome of thermotolerant cyanobacterium Desertifilum sp. strain IPPAS B-1220.</title>
        <authorList>
            <person name="Sinetova M.A."/>
            <person name="Bolakhan K."/>
            <person name="Zayadan B.K."/>
            <person name="Mironov K.S."/>
            <person name="Ustinova V."/>
            <person name="Kupriyanova E.V."/>
            <person name="Sidorov R.A."/>
            <person name="Skrypnik A.N."/>
            <person name="Gogoleva N.E."/>
            <person name="Gogolev Y.V."/>
            <person name="Los D.A."/>
        </authorList>
    </citation>
    <scope>NUCLEOTIDE SEQUENCE [LARGE SCALE GENOMIC DNA]</scope>
    <source>
        <strain evidence="7">IPPAS B-1220</strain>
    </source>
</reference>
<name>A0A1E5QHU7_9CYAN</name>
<dbReference type="SUPFAM" id="SSF48452">
    <property type="entry name" value="TPR-like"/>
    <property type="match status" value="1"/>
</dbReference>
<sequence length="414" mass="46760">MSIEAIEALLQTKMGLDANLAGRSAIARSIQERMRQCNITQIEEYSRLVAISVEELDTLVESVVVPETWFFRDRESYNRLTQFIRQEWLPQHRNRTLRVLSVPCSTGEEPYSIAIALLEAGLTPQQFTIDAVDISKQALNHAQRGIYVPYSFRTPIPTLQSQYFQLTPEGYQLQPSIKNLVNFHQGNLVERQFFYRHPLYQIIFCRNLLIYLVQSARVQAVQNLNRLLAPNGLLFVGSSEMRQINVSDYTPVNHPLAFAFRKLTPPSAASPSPTQRYPVSKKTLLPPPPPPRDIPPPPPPPKPSPSPSPAETQLEIAQKLADDGQLNRATQLCETYLSRHPTSAEAYTLLGQIYQAVGEDTKAEQSFVKAVYLNPNQSEALLHLALLKENAGDLKGAQLLRQRLQRLPRFSQES</sequence>
<dbReference type="PRINTS" id="PR00996">
    <property type="entry name" value="CHERMTFRASE"/>
</dbReference>
<dbReference type="InterPro" id="IPR029063">
    <property type="entry name" value="SAM-dependent_MTases_sf"/>
</dbReference>
<dbReference type="Gene3D" id="1.25.40.10">
    <property type="entry name" value="Tetratricopeptide repeat domain"/>
    <property type="match status" value="1"/>
</dbReference>
<dbReference type="PROSITE" id="PS50005">
    <property type="entry name" value="TPR"/>
    <property type="match status" value="1"/>
</dbReference>
<evidence type="ECO:0000256" key="3">
    <source>
        <dbReference type="ARBA" id="ARBA00022691"/>
    </source>
</evidence>
<evidence type="ECO:0000256" key="1">
    <source>
        <dbReference type="ARBA" id="ARBA00022603"/>
    </source>
</evidence>
<dbReference type="PANTHER" id="PTHR24422">
    <property type="entry name" value="CHEMOTAXIS PROTEIN METHYLTRANSFERASE"/>
    <property type="match status" value="1"/>
</dbReference>
<dbReference type="SMART" id="SM00138">
    <property type="entry name" value="MeTrc"/>
    <property type="match status" value="1"/>
</dbReference>
<organism evidence="7">
    <name type="scientific">Desertifilum tharense IPPAS B-1220</name>
    <dbReference type="NCBI Taxonomy" id="1781255"/>
    <lineage>
        <taxon>Bacteria</taxon>
        <taxon>Bacillati</taxon>
        <taxon>Cyanobacteriota</taxon>
        <taxon>Cyanophyceae</taxon>
        <taxon>Desertifilales</taxon>
        <taxon>Desertifilaceae</taxon>
        <taxon>Desertifilum</taxon>
    </lineage>
</organism>
<dbReference type="AlphaFoldDB" id="A0A1E5QHU7"/>
<feature type="region of interest" description="Disordered" evidence="5">
    <location>
        <begin position="266"/>
        <end position="311"/>
    </location>
</feature>
<evidence type="ECO:0000313" key="7">
    <source>
        <dbReference type="EMBL" id="OEJ74230.1"/>
    </source>
</evidence>
<dbReference type="PROSITE" id="PS50123">
    <property type="entry name" value="CHER"/>
    <property type="match status" value="1"/>
</dbReference>
<dbReference type="PROSITE" id="PS50293">
    <property type="entry name" value="TPR_REGION"/>
    <property type="match status" value="1"/>
</dbReference>
<dbReference type="Pfam" id="PF13181">
    <property type="entry name" value="TPR_8"/>
    <property type="match status" value="1"/>
</dbReference>
<dbReference type="InterPro" id="IPR019734">
    <property type="entry name" value="TPR_rpt"/>
</dbReference>
<dbReference type="InterPro" id="IPR022642">
    <property type="entry name" value="CheR_C"/>
</dbReference>
<evidence type="ECO:0000256" key="2">
    <source>
        <dbReference type="ARBA" id="ARBA00022679"/>
    </source>
</evidence>
<dbReference type="Gene3D" id="3.40.50.150">
    <property type="entry name" value="Vaccinia Virus protein VP39"/>
    <property type="match status" value="1"/>
</dbReference>
<dbReference type="SMART" id="SM00028">
    <property type="entry name" value="TPR"/>
    <property type="match status" value="2"/>
</dbReference>
<accession>A0A1E5QHU7</accession>
<keyword evidence="1" id="KW-0489">Methyltransferase</keyword>
<dbReference type="RefSeq" id="WP_069968150.1">
    <property type="nucleotide sequence ID" value="NZ_CM124774.1"/>
</dbReference>
<proteinExistence type="predicted"/>
<gene>
    <name evidence="7" type="ORF">BH720_15615</name>
</gene>
<dbReference type="GO" id="GO:0008757">
    <property type="term" value="F:S-adenosylmethionine-dependent methyltransferase activity"/>
    <property type="evidence" value="ECO:0007669"/>
    <property type="project" value="InterPro"/>
</dbReference>
<feature type="compositionally biased region" description="Pro residues" evidence="5">
    <location>
        <begin position="285"/>
        <end position="308"/>
    </location>
</feature>
<feature type="domain" description="CheR-type methyltransferase" evidence="6">
    <location>
        <begin position="1"/>
        <end position="240"/>
    </location>
</feature>
<dbReference type="EMBL" id="MJGC01000069">
    <property type="protein sequence ID" value="OEJ74230.1"/>
    <property type="molecule type" value="Genomic_DNA"/>
</dbReference>
<evidence type="ECO:0000256" key="4">
    <source>
        <dbReference type="PROSITE-ProRule" id="PRU00339"/>
    </source>
</evidence>
<dbReference type="InterPro" id="IPR050903">
    <property type="entry name" value="Bact_Chemotaxis_MeTrfase"/>
</dbReference>
<comment type="caution">
    <text evidence="7">The sequence shown here is derived from an EMBL/GenBank/DDBJ whole genome shotgun (WGS) entry which is preliminary data.</text>
</comment>